<name>A0A366GVM4_9GAMM</name>
<comment type="caution">
    <text evidence="1">The sequence shown here is derived from an EMBL/GenBank/DDBJ whole genome shotgun (WGS) entry which is preliminary data.</text>
</comment>
<proteinExistence type="predicted"/>
<organism evidence="1 2">
    <name type="scientific">Marinobacter pelagius</name>
    <dbReference type="NCBI Taxonomy" id="379482"/>
    <lineage>
        <taxon>Bacteria</taxon>
        <taxon>Pseudomonadati</taxon>
        <taxon>Pseudomonadota</taxon>
        <taxon>Gammaproteobacteria</taxon>
        <taxon>Pseudomonadales</taxon>
        <taxon>Marinobacteraceae</taxon>
        <taxon>Marinobacter</taxon>
    </lineage>
</organism>
<dbReference type="OrthoDB" id="1443895at2"/>
<dbReference type="AlphaFoldDB" id="A0A366GVM4"/>
<evidence type="ECO:0000313" key="1">
    <source>
        <dbReference type="EMBL" id="RBP30711.1"/>
    </source>
</evidence>
<dbReference type="EMBL" id="QNRO01000007">
    <property type="protein sequence ID" value="RBP30711.1"/>
    <property type="molecule type" value="Genomic_DNA"/>
</dbReference>
<protein>
    <submittedName>
        <fullName evidence="1">Uncharacterized protein</fullName>
    </submittedName>
</protein>
<dbReference type="Proteomes" id="UP000252995">
    <property type="component" value="Unassembled WGS sequence"/>
</dbReference>
<evidence type="ECO:0000313" key="2">
    <source>
        <dbReference type="Proteomes" id="UP000252995"/>
    </source>
</evidence>
<reference evidence="1 2" key="1">
    <citation type="submission" date="2018-06" db="EMBL/GenBank/DDBJ databases">
        <title>Freshwater and sediment microbial communities from various areas in North America, analyzing microbe dynamics in response to fracking.</title>
        <authorList>
            <person name="Lamendella R."/>
        </authorList>
    </citation>
    <scope>NUCLEOTIDE SEQUENCE [LARGE SCALE GENOMIC DNA]</scope>
    <source>
        <strain evidence="1 2">114J</strain>
    </source>
</reference>
<accession>A0A366GVM4</accession>
<sequence>MAHVDLTSAIEQMEMLEEKLGITFGGMSAFLDHDEDDDWEPTLTVTGEIISTNGDPLEEDIEIKIAAYDSQGRVVAKASEYIDEESFAGFDVFDVSLETPVADIVKIRIFPVK</sequence>
<gene>
    <name evidence="1" type="ORF">DET50_107126</name>
</gene>
<dbReference type="RefSeq" id="WP_113862469.1">
    <property type="nucleotide sequence ID" value="NZ_QNRO01000007.1"/>
</dbReference>